<dbReference type="EMBL" id="CP056030">
    <property type="protein sequence ID" value="QKZ06171.1"/>
    <property type="molecule type" value="Genomic_DNA"/>
</dbReference>
<dbReference type="AlphaFoldDB" id="A0A7D5HZ56"/>
<keyword evidence="2" id="KW-1185">Reference proteome</keyword>
<gene>
    <name evidence="1" type="ORF">HWQ56_21285</name>
</gene>
<name>A0A7D5HZ56_9PSED</name>
<reference evidence="1 2" key="1">
    <citation type="submission" date="2020-06" db="EMBL/GenBank/DDBJ databases">
        <title>Pseudomonas eucalypticola sp. nov., an endophyte of Eucalyptus dunnii leaves with biocontrol ability of eucalyptus leaf blight.</title>
        <authorList>
            <person name="Liu Y."/>
            <person name="Song Z."/>
            <person name="Zeng H."/>
            <person name="Lu M."/>
            <person name="Wang X."/>
            <person name="Lian X."/>
            <person name="Zhang Q."/>
        </authorList>
    </citation>
    <scope>NUCLEOTIDE SEQUENCE [LARGE SCALE GENOMIC DNA]</scope>
    <source>
        <strain evidence="1 2">NP-1</strain>
    </source>
</reference>
<dbReference type="Proteomes" id="UP000509568">
    <property type="component" value="Chromosome"/>
</dbReference>
<dbReference type="KEGG" id="pez:HWQ56_21285"/>
<sequence length="80" mass="8577">MSTDRELILQQALDAVAGAAVEMGLPFDFVVAAAMQGLVDGARYLRVDREHLSSVFLAMTQAHDSHASVHPTLNVKARSA</sequence>
<dbReference type="RefSeq" id="WP_158152674.1">
    <property type="nucleotide sequence ID" value="NZ_CP056030.1"/>
</dbReference>
<evidence type="ECO:0000313" key="1">
    <source>
        <dbReference type="EMBL" id="QKZ06171.1"/>
    </source>
</evidence>
<evidence type="ECO:0000313" key="2">
    <source>
        <dbReference type="Proteomes" id="UP000509568"/>
    </source>
</evidence>
<accession>A0A7D5HZ56</accession>
<proteinExistence type="predicted"/>
<protein>
    <submittedName>
        <fullName evidence="1">Uncharacterized protein</fullName>
    </submittedName>
</protein>
<organism evidence="1 2">
    <name type="scientific">Pseudomonas eucalypticola</name>
    <dbReference type="NCBI Taxonomy" id="2599595"/>
    <lineage>
        <taxon>Bacteria</taxon>
        <taxon>Pseudomonadati</taxon>
        <taxon>Pseudomonadota</taxon>
        <taxon>Gammaproteobacteria</taxon>
        <taxon>Pseudomonadales</taxon>
        <taxon>Pseudomonadaceae</taxon>
        <taxon>Pseudomonas</taxon>
    </lineage>
</organism>